<dbReference type="PRINTS" id="PR00105">
    <property type="entry name" value="C5METTRFRASE"/>
</dbReference>
<evidence type="ECO:0000256" key="5">
    <source>
        <dbReference type="ARBA" id="ARBA00022747"/>
    </source>
</evidence>
<sequence>MTGMATVTPLRTCSGPVLTDIGIAVRAAVPTDPTAAMRRLFGGLGELAADGDLDGPAFTDALGSSDPHVVEVAAEVLASIAVDAGHAVLRGAALTAAEVADHIGSVTWAAAEALDADGIDGTSAVVDAAALIGRAHEAARLGSAAFVDLGDGFAGLVFDVGDGIVLDCFAGPGGWSEGARSIGIDDLGVEWDEWACATRAAAGHSTIRGDVAALDLSGLRGRVTGLISSPPCQAWSAAGSKKGMDDPRGVLIGQLERYAVELRPRWVAAEQVATSATRSVFDGVAATLGAMGYATWVGTLNAADFGVAQTRNRLFLMASRIRADVGPPEPTHGQDGPTLLRPDLARWTTMAEAVGWGLVDRPAYTIPSQRSGSGERLEGGSGARRLYAAAQAAGRWKPRFSGGPPDPKDIKAYAADGGTIGRPDPGELGVLQGFRPDYPWQGPLPRARKQQLAQIGNAVCPPVAARVIGDLVA</sequence>
<dbReference type="GO" id="GO:0003886">
    <property type="term" value="F:DNA (cytosine-5-)-methyltransferase activity"/>
    <property type="evidence" value="ECO:0007669"/>
    <property type="project" value="UniProtKB-EC"/>
</dbReference>
<dbReference type="GO" id="GO:0003677">
    <property type="term" value="F:DNA binding"/>
    <property type="evidence" value="ECO:0007669"/>
    <property type="project" value="TreeGrafter"/>
</dbReference>
<evidence type="ECO:0000256" key="3">
    <source>
        <dbReference type="ARBA" id="ARBA00022679"/>
    </source>
</evidence>
<keyword evidence="3 6" id="KW-0808">Transferase</keyword>
<keyword evidence="5" id="KW-0680">Restriction system</keyword>
<proteinExistence type="inferred from homology"/>
<dbReference type="EC" id="2.1.1.37" evidence="1"/>
<dbReference type="PROSITE" id="PS51679">
    <property type="entry name" value="SAM_MT_C5"/>
    <property type="match status" value="1"/>
</dbReference>
<keyword evidence="2 6" id="KW-0489">Methyltransferase</keyword>
<evidence type="ECO:0000313" key="8">
    <source>
        <dbReference type="Proteomes" id="UP000264006"/>
    </source>
</evidence>
<dbReference type="Proteomes" id="UP000264006">
    <property type="component" value="Plasmid pEDY32-46I"/>
</dbReference>
<organism evidence="7 8">
    <name type="scientific">Euzebya pacifica</name>
    <dbReference type="NCBI Taxonomy" id="1608957"/>
    <lineage>
        <taxon>Bacteria</taxon>
        <taxon>Bacillati</taxon>
        <taxon>Actinomycetota</taxon>
        <taxon>Nitriliruptoria</taxon>
        <taxon>Euzebyales</taxon>
    </lineage>
</organism>
<keyword evidence="8" id="KW-1185">Reference proteome</keyword>
<feature type="active site" evidence="6">
    <location>
        <position position="232"/>
    </location>
</feature>
<keyword evidence="7" id="KW-0614">Plasmid</keyword>
<dbReference type="KEGG" id="euz:DVS28_b0171"/>
<accession>A0A346Y644</accession>
<evidence type="ECO:0000256" key="2">
    <source>
        <dbReference type="ARBA" id="ARBA00022603"/>
    </source>
</evidence>
<dbReference type="InterPro" id="IPR001525">
    <property type="entry name" value="C5_MeTfrase"/>
</dbReference>
<dbReference type="GO" id="GO:0044027">
    <property type="term" value="P:negative regulation of gene expression via chromosomal CpG island methylation"/>
    <property type="evidence" value="ECO:0007669"/>
    <property type="project" value="TreeGrafter"/>
</dbReference>
<dbReference type="OrthoDB" id="9813719at2"/>
<dbReference type="PANTHER" id="PTHR10629">
    <property type="entry name" value="CYTOSINE-SPECIFIC METHYLTRANSFERASE"/>
    <property type="match status" value="1"/>
</dbReference>
<evidence type="ECO:0000256" key="6">
    <source>
        <dbReference type="PROSITE-ProRule" id="PRU01016"/>
    </source>
</evidence>
<dbReference type="InterPro" id="IPR029063">
    <property type="entry name" value="SAM-dependent_MTases_sf"/>
</dbReference>
<dbReference type="GO" id="GO:0032259">
    <property type="term" value="P:methylation"/>
    <property type="evidence" value="ECO:0007669"/>
    <property type="project" value="UniProtKB-KW"/>
</dbReference>
<evidence type="ECO:0000256" key="4">
    <source>
        <dbReference type="ARBA" id="ARBA00022691"/>
    </source>
</evidence>
<comment type="similarity">
    <text evidence="6">Belongs to the class I-like SAM-binding methyltransferase superfamily. C5-methyltransferase family.</text>
</comment>
<evidence type="ECO:0000256" key="1">
    <source>
        <dbReference type="ARBA" id="ARBA00011975"/>
    </source>
</evidence>
<dbReference type="REBASE" id="261392">
    <property type="entry name" value="M.Esp3246ORFJP"/>
</dbReference>
<protein>
    <recommendedName>
        <fullName evidence="1">DNA (cytosine-5-)-methyltransferase</fullName>
        <ecNumber evidence="1">2.1.1.37</ecNumber>
    </recommendedName>
</protein>
<dbReference type="PANTHER" id="PTHR10629:SF52">
    <property type="entry name" value="DNA (CYTOSINE-5)-METHYLTRANSFERASE 1"/>
    <property type="match status" value="1"/>
</dbReference>
<evidence type="ECO:0000313" key="7">
    <source>
        <dbReference type="EMBL" id="AXV09941.1"/>
    </source>
</evidence>
<dbReference type="EMBL" id="CP031166">
    <property type="protein sequence ID" value="AXV09941.1"/>
    <property type="molecule type" value="Genomic_DNA"/>
</dbReference>
<geneLocation type="plasmid" evidence="8">
    <name>pedy32-46i</name>
</geneLocation>
<dbReference type="Pfam" id="PF00145">
    <property type="entry name" value="DNA_methylase"/>
    <property type="match status" value="1"/>
</dbReference>
<dbReference type="Gene3D" id="3.40.50.150">
    <property type="entry name" value="Vaccinia Virus protein VP39"/>
    <property type="match status" value="1"/>
</dbReference>
<reference evidence="7 8" key="1">
    <citation type="submission" date="2018-09" db="EMBL/GenBank/DDBJ databases">
        <title>Complete genome sequence of Euzebya sp. DY32-46 isolated from seawater of Pacific Ocean.</title>
        <authorList>
            <person name="Xu L."/>
            <person name="Wu Y.-H."/>
            <person name="Xu X.-W."/>
        </authorList>
    </citation>
    <scope>NUCLEOTIDE SEQUENCE [LARGE SCALE GENOMIC DNA]</scope>
    <source>
        <strain evidence="7 8">DY32-46</strain>
        <plasmid evidence="8">pedy32-46i</plasmid>
    </source>
</reference>
<name>A0A346Y644_9ACTN</name>
<dbReference type="InterPro" id="IPR050390">
    <property type="entry name" value="C5-Methyltransferase"/>
</dbReference>
<dbReference type="Gene3D" id="3.90.120.10">
    <property type="entry name" value="DNA Methylase, subunit A, domain 2"/>
    <property type="match status" value="1"/>
</dbReference>
<gene>
    <name evidence="7" type="ORF">DVS28_b0171</name>
</gene>
<dbReference type="SUPFAM" id="SSF53335">
    <property type="entry name" value="S-adenosyl-L-methionine-dependent methyltransferases"/>
    <property type="match status" value="1"/>
</dbReference>
<dbReference type="AlphaFoldDB" id="A0A346Y644"/>
<dbReference type="GO" id="GO:0009307">
    <property type="term" value="P:DNA restriction-modification system"/>
    <property type="evidence" value="ECO:0007669"/>
    <property type="project" value="UniProtKB-KW"/>
</dbReference>
<keyword evidence="4 6" id="KW-0949">S-adenosyl-L-methionine</keyword>